<dbReference type="Pfam" id="PF00072">
    <property type="entry name" value="Response_reg"/>
    <property type="match status" value="1"/>
</dbReference>
<name>A0A1X7BRD1_9RHOB</name>
<dbReference type="AlphaFoldDB" id="A0A1X7BRD1"/>
<proteinExistence type="predicted"/>
<dbReference type="PROSITE" id="PS50110">
    <property type="entry name" value="RESPONSE_REGULATORY"/>
    <property type="match status" value="1"/>
</dbReference>
<evidence type="ECO:0000259" key="2">
    <source>
        <dbReference type="PROSITE" id="PS50110"/>
    </source>
</evidence>
<evidence type="ECO:0000313" key="4">
    <source>
        <dbReference type="Proteomes" id="UP000193224"/>
    </source>
</evidence>
<keyword evidence="4" id="KW-1185">Reference proteome</keyword>
<dbReference type="InterPro" id="IPR052893">
    <property type="entry name" value="TCS_response_regulator"/>
</dbReference>
<dbReference type="OrthoDB" id="9800897at2"/>
<sequence>MSATATTELHLLHVEDNELDAMALRRAFGKLEISLPLARAKNGVEALEKLQQNAGEQHQGAQTVILLDINMPRMNGHEFLKELRGDPTLRHTPVFVLTTSDRPSDIRKAYDKNVAGYIVKPVSSGKFLERIKHWADFLSVIEPPAAV</sequence>
<keyword evidence="1" id="KW-0597">Phosphoprotein</keyword>
<gene>
    <name evidence="3" type="primary">rcp1_2</name>
    <name evidence="3" type="ORF">ROA7745_01966</name>
</gene>
<dbReference type="SUPFAM" id="SSF52172">
    <property type="entry name" value="CheY-like"/>
    <property type="match status" value="1"/>
</dbReference>
<dbReference type="RefSeq" id="WP_085800105.1">
    <property type="nucleotide sequence ID" value="NZ_FWXB01000006.1"/>
</dbReference>
<protein>
    <submittedName>
        <fullName evidence="3">Response regulator rcp1</fullName>
    </submittedName>
</protein>
<dbReference type="InterPro" id="IPR011006">
    <property type="entry name" value="CheY-like_superfamily"/>
</dbReference>
<dbReference type="Gene3D" id="3.40.50.2300">
    <property type="match status" value="1"/>
</dbReference>
<feature type="modified residue" description="4-aspartylphosphate" evidence="1">
    <location>
        <position position="68"/>
    </location>
</feature>
<evidence type="ECO:0000256" key="1">
    <source>
        <dbReference type="PROSITE-ProRule" id="PRU00169"/>
    </source>
</evidence>
<dbReference type="GO" id="GO:0000160">
    <property type="term" value="P:phosphorelay signal transduction system"/>
    <property type="evidence" value="ECO:0007669"/>
    <property type="project" value="InterPro"/>
</dbReference>
<dbReference type="InterPro" id="IPR001789">
    <property type="entry name" value="Sig_transdc_resp-reg_receiver"/>
</dbReference>
<dbReference type="EMBL" id="FWXB01000006">
    <property type="protein sequence ID" value="SMC12143.1"/>
    <property type="molecule type" value="Genomic_DNA"/>
</dbReference>
<dbReference type="PANTHER" id="PTHR44520">
    <property type="entry name" value="RESPONSE REGULATOR RCP1-RELATED"/>
    <property type="match status" value="1"/>
</dbReference>
<evidence type="ECO:0000313" key="3">
    <source>
        <dbReference type="EMBL" id="SMC12143.1"/>
    </source>
</evidence>
<dbReference type="Proteomes" id="UP000193224">
    <property type="component" value="Unassembled WGS sequence"/>
</dbReference>
<organism evidence="3 4">
    <name type="scientific">Roseovarius aestuarii</name>
    <dbReference type="NCBI Taxonomy" id="475083"/>
    <lineage>
        <taxon>Bacteria</taxon>
        <taxon>Pseudomonadati</taxon>
        <taxon>Pseudomonadota</taxon>
        <taxon>Alphaproteobacteria</taxon>
        <taxon>Rhodobacterales</taxon>
        <taxon>Roseobacteraceae</taxon>
        <taxon>Roseovarius</taxon>
    </lineage>
</organism>
<dbReference type="CDD" id="cd17557">
    <property type="entry name" value="REC_Rcp-like"/>
    <property type="match status" value="1"/>
</dbReference>
<accession>A0A1X7BRD1</accession>
<dbReference type="SMART" id="SM00448">
    <property type="entry name" value="REC"/>
    <property type="match status" value="1"/>
</dbReference>
<reference evidence="3 4" key="1">
    <citation type="submission" date="2017-03" db="EMBL/GenBank/DDBJ databases">
        <authorList>
            <person name="Afonso C.L."/>
            <person name="Miller P.J."/>
            <person name="Scott M.A."/>
            <person name="Spackman E."/>
            <person name="Goraichik I."/>
            <person name="Dimitrov K.M."/>
            <person name="Suarez D.L."/>
            <person name="Swayne D.E."/>
        </authorList>
    </citation>
    <scope>NUCLEOTIDE SEQUENCE [LARGE SCALE GENOMIC DNA]</scope>
    <source>
        <strain evidence="3 4">CECT 7745</strain>
    </source>
</reference>
<feature type="domain" description="Response regulatory" evidence="2">
    <location>
        <begin position="10"/>
        <end position="135"/>
    </location>
</feature>
<dbReference type="PANTHER" id="PTHR44520:SF2">
    <property type="entry name" value="RESPONSE REGULATOR RCP1"/>
    <property type="match status" value="1"/>
</dbReference>